<dbReference type="PROSITE" id="PS50026">
    <property type="entry name" value="EGF_3"/>
    <property type="match status" value="2"/>
</dbReference>
<dbReference type="GO" id="GO:0007219">
    <property type="term" value="P:Notch signaling pathway"/>
    <property type="evidence" value="ECO:0007669"/>
    <property type="project" value="TreeGrafter"/>
</dbReference>
<comment type="caution">
    <text evidence="6">The sequence shown here is derived from an EMBL/GenBank/DDBJ whole genome shotgun (WGS) entry which is preliminary data.</text>
</comment>
<keyword evidence="1 4" id="KW-0245">EGF-like domain</keyword>
<gene>
    <name evidence="6" type="ORF">BpHYR1_054308</name>
</gene>
<dbReference type="SUPFAM" id="SSF57196">
    <property type="entry name" value="EGF/Laminin"/>
    <property type="match status" value="2"/>
</dbReference>
<evidence type="ECO:0000256" key="1">
    <source>
        <dbReference type="ARBA" id="ARBA00022536"/>
    </source>
</evidence>
<dbReference type="Gene3D" id="2.10.25.10">
    <property type="entry name" value="Laminin"/>
    <property type="match status" value="2"/>
</dbReference>
<dbReference type="GO" id="GO:0005509">
    <property type="term" value="F:calcium ion binding"/>
    <property type="evidence" value="ECO:0007669"/>
    <property type="project" value="InterPro"/>
</dbReference>
<keyword evidence="2" id="KW-0677">Repeat</keyword>
<feature type="disulfide bond" evidence="4">
    <location>
        <begin position="72"/>
        <end position="81"/>
    </location>
</feature>
<evidence type="ECO:0000313" key="7">
    <source>
        <dbReference type="Proteomes" id="UP000276133"/>
    </source>
</evidence>
<accession>A0A3M7T4W9</accession>
<dbReference type="Proteomes" id="UP000276133">
    <property type="component" value="Unassembled WGS sequence"/>
</dbReference>
<evidence type="ECO:0000256" key="2">
    <source>
        <dbReference type="ARBA" id="ARBA00022737"/>
    </source>
</evidence>
<sequence length="182" mass="20421">MKDLSPCAKLPCRNPAECENMTNGSFVCHCKAGTRGKYCEKLLENGDQLCKSSPCWYGGICVGNKTHWKCICPQNRTGLNCKGFVTKDLIVKVKNKGFYLAKTTLIFRQLTSKVFNRMNKVISMGQEHVFEMPADTDLSSSYLVVHAIAGTRVMTVKINSNPSCFHVWGTTLYPVWSYIDCE</sequence>
<dbReference type="PANTHER" id="PTHR12916">
    <property type="entry name" value="CYTOCHROME C OXIDASE POLYPEPTIDE VIC-2"/>
    <property type="match status" value="1"/>
</dbReference>
<dbReference type="InterPro" id="IPR000742">
    <property type="entry name" value="EGF"/>
</dbReference>
<keyword evidence="7" id="KW-1185">Reference proteome</keyword>
<feature type="disulfide bond" evidence="4">
    <location>
        <begin position="30"/>
        <end position="39"/>
    </location>
</feature>
<feature type="domain" description="EGF-like" evidence="5">
    <location>
        <begin position="46"/>
        <end position="82"/>
    </location>
</feature>
<name>A0A3M7T4W9_BRAPC</name>
<feature type="domain" description="EGF-like" evidence="5">
    <location>
        <begin position="3"/>
        <end position="40"/>
    </location>
</feature>
<evidence type="ECO:0000313" key="6">
    <source>
        <dbReference type="EMBL" id="RNA43062.1"/>
    </source>
</evidence>
<keyword evidence="3 4" id="KW-1015">Disulfide bond</keyword>
<dbReference type="AlphaFoldDB" id="A0A3M7T4W9"/>
<comment type="caution">
    <text evidence="4">Lacks conserved residue(s) required for the propagation of feature annotation.</text>
</comment>
<dbReference type="InterPro" id="IPR001881">
    <property type="entry name" value="EGF-like_Ca-bd_dom"/>
</dbReference>
<evidence type="ECO:0000256" key="4">
    <source>
        <dbReference type="PROSITE-ProRule" id="PRU00076"/>
    </source>
</evidence>
<organism evidence="6 7">
    <name type="scientific">Brachionus plicatilis</name>
    <name type="common">Marine rotifer</name>
    <name type="synonym">Brachionus muelleri</name>
    <dbReference type="NCBI Taxonomy" id="10195"/>
    <lineage>
        <taxon>Eukaryota</taxon>
        <taxon>Metazoa</taxon>
        <taxon>Spiralia</taxon>
        <taxon>Gnathifera</taxon>
        <taxon>Rotifera</taxon>
        <taxon>Eurotatoria</taxon>
        <taxon>Monogononta</taxon>
        <taxon>Pseudotrocha</taxon>
        <taxon>Ploima</taxon>
        <taxon>Brachionidae</taxon>
        <taxon>Brachionus</taxon>
    </lineage>
</organism>
<dbReference type="SMART" id="SM00179">
    <property type="entry name" value="EGF_CA"/>
    <property type="match status" value="1"/>
</dbReference>
<proteinExistence type="predicted"/>
<dbReference type="STRING" id="10195.A0A3M7T4W9"/>
<protein>
    <submittedName>
        <fullName evidence="6">Cadherin-related tumor suppressor</fullName>
    </submittedName>
</protein>
<reference evidence="6 7" key="1">
    <citation type="journal article" date="2018" name="Sci. Rep.">
        <title>Genomic signatures of local adaptation to the degree of environmental predictability in rotifers.</title>
        <authorList>
            <person name="Franch-Gras L."/>
            <person name="Hahn C."/>
            <person name="Garcia-Roger E.M."/>
            <person name="Carmona M.J."/>
            <person name="Serra M."/>
            <person name="Gomez A."/>
        </authorList>
    </citation>
    <scope>NUCLEOTIDE SEQUENCE [LARGE SCALE GENOMIC DNA]</scope>
    <source>
        <strain evidence="6">HYR1</strain>
    </source>
</reference>
<dbReference type="SMART" id="SM00181">
    <property type="entry name" value="EGF"/>
    <property type="match status" value="2"/>
</dbReference>
<evidence type="ECO:0000259" key="5">
    <source>
        <dbReference type="PROSITE" id="PS50026"/>
    </source>
</evidence>
<dbReference type="PANTHER" id="PTHR12916:SF9">
    <property type="entry name" value="NEUROGENIC LOCUS NOTCH HOMOLOG PROTEIN 1-RELATED"/>
    <property type="match status" value="1"/>
</dbReference>
<dbReference type="EMBL" id="REGN01000283">
    <property type="protein sequence ID" value="RNA43062.1"/>
    <property type="molecule type" value="Genomic_DNA"/>
</dbReference>
<dbReference type="CDD" id="cd00054">
    <property type="entry name" value="EGF_CA"/>
    <property type="match status" value="1"/>
</dbReference>
<evidence type="ECO:0000256" key="3">
    <source>
        <dbReference type="ARBA" id="ARBA00023157"/>
    </source>
</evidence>
<dbReference type="GO" id="GO:0005112">
    <property type="term" value="F:Notch binding"/>
    <property type="evidence" value="ECO:0007669"/>
    <property type="project" value="TreeGrafter"/>
</dbReference>
<dbReference type="OrthoDB" id="2121828at2759"/>
<dbReference type="PROSITE" id="PS00022">
    <property type="entry name" value="EGF_1"/>
    <property type="match status" value="2"/>
</dbReference>